<dbReference type="InterPro" id="IPR041588">
    <property type="entry name" value="Integrase_H2C2"/>
</dbReference>
<evidence type="ECO:0000259" key="1">
    <source>
        <dbReference type="Pfam" id="PF17921"/>
    </source>
</evidence>
<organism evidence="2 3">
    <name type="scientific">Tanacetum coccineum</name>
    <dbReference type="NCBI Taxonomy" id="301880"/>
    <lineage>
        <taxon>Eukaryota</taxon>
        <taxon>Viridiplantae</taxon>
        <taxon>Streptophyta</taxon>
        <taxon>Embryophyta</taxon>
        <taxon>Tracheophyta</taxon>
        <taxon>Spermatophyta</taxon>
        <taxon>Magnoliopsida</taxon>
        <taxon>eudicotyledons</taxon>
        <taxon>Gunneridae</taxon>
        <taxon>Pentapetalae</taxon>
        <taxon>asterids</taxon>
        <taxon>campanulids</taxon>
        <taxon>Asterales</taxon>
        <taxon>Asteraceae</taxon>
        <taxon>Asteroideae</taxon>
        <taxon>Anthemideae</taxon>
        <taxon>Anthemidinae</taxon>
        <taxon>Tanacetum</taxon>
    </lineage>
</organism>
<protein>
    <submittedName>
        <fullName evidence="2">Reverse transcriptase domain-containing protein</fullName>
    </submittedName>
</protein>
<keyword evidence="2" id="KW-0808">Transferase</keyword>
<dbReference type="Gene3D" id="1.10.340.70">
    <property type="match status" value="1"/>
</dbReference>
<keyword evidence="2" id="KW-0695">RNA-directed DNA polymerase</keyword>
<gene>
    <name evidence="2" type="ORF">Tco_1132637</name>
</gene>
<feature type="domain" description="Integrase zinc-binding" evidence="1">
    <location>
        <begin position="23"/>
        <end position="66"/>
    </location>
</feature>
<accession>A0ABQ5JCI6</accession>
<dbReference type="Proteomes" id="UP001151760">
    <property type="component" value="Unassembled WGS sequence"/>
</dbReference>
<dbReference type="Pfam" id="PF17921">
    <property type="entry name" value="Integrase_H2C2"/>
    <property type="match status" value="1"/>
</dbReference>
<proteinExistence type="predicted"/>
<sequence length="147" mass="17914">MTEQRNNGALYYLDRIYVPLKGDVRTLIMDEAHKLKYSVHPGDDKMYYDLRDRYWWPGMKKDAEVYRWVLEDSRDNTWTNEEMFWEGDEEVGYMNHHHFHQGYHPTNVNEDGDLKWWREAAFDSEVFFAMIRSRSFSLIMRRKGCND</sequence>
<comment type="caution">
    <text evidence="2">The sequence shown here is derived from an EMBL/GenBank/DDBJ whole genome shotgun (WGS) entry which is preliminary data.</text>
</comment>
<dbReference type="GO" id="GO:0003964">
    <property type="term" value="F:RNA-directed DNA polymerase activity"/>
    <property type="evidence" value="ECO:0007669"/>
    <property type="project" value="UniProtKB-KW"/>
</dbReference>
<dbReference type="EMBL" id="BQNB010021805">
    <property type="protein sequence ID" value="GJU10241.1"/>
    <property type="molecule type" value="Genomic_DNA"/>
</dbReference>
<keyword evidence="2" id="KW-0548">Nucleotidyltransferase</keyword>
<keyword evidence="3" id="KW-1185">Reference proteome</keyword>
<reference evidence="2" key="1">
    <citation type="journal article" date="2022" name="Int. J. Mol. Sci.">
        <title>Draft Genome of Tanacetum Coccineum: Genomic Comparison of Closely Related Tanacetum-Family Plants.</title>
        <authorList>
            <person name="Yamashiro T."/>
            <person name="Shiraishi A."/>
            <person name="Nakayama K."/>
            <person name="Satake H."/>
        </authorList>
    </citation>
    <scope>NUCLEOTIDE SEQUENCE</scope>
</reference>
<name>A0ABQ5JCI6_9ASTR</name>
<evidence type="ECO:0000313" key="2">
    <source>
        <dbReference type="EMBL" id="GJU10241.1"/>
    </source>
</evidence>
<evidence type="ECO:0000313" key="3">
    <source>
        <dbReference type="Proteomes" id="UP001151760"/>
    </source>
</evidence>
<reference evidence="2" key="2">
    <citation type="submission" date="2022-01" db="EMBL/GenBank/DDBJ databases">
        <authorList>
            <person name="Yamashiro T."/>
            <person name="Shiraishi A."/>
            <person name="Satake H."/>
            <person name="Nakayama K."/>
        </authorList>
    </citation>
    <scope>NUCLEOTIDE SEQUENCE</scope>
</reference>